<dbReference type="Gene3D" id="1.20.58.90">
    <property type="match status" value="1"/>
</dbReference>
<evidence type="ECO:0000256" key="2">
    <source>
        <dbReference type="ARBA" id="ARBA00023186"/>
    </source>
</evidence>
<dbReference type="InterPro" id="IPR036126">
    <property type="entry name" value="TBCA_sf"/>
</dbReference>
<dbReference type="GO" id="GO:0005829">
    <property type="term" value="C:cytosol"/>
    <property type="evidence" value="ECO:0007669"/>
    <property type="project" value="TreeGrafter"/>
</dbReference>
<reference evidence="4" key="1">
    <citation type="submission" date="2020-03" db="EMBL/GenBank/DDBJ databases">
        <authorList>
            <person name="He L."/>
        </authorList>
    </citation>
    <scope>NUCLEOTIDE SEQUENCE</scope>
    <source>
        <strain evidence="4">CkLH20</strain>
    </source>
</reference>
<evidence type="ECO:0000313" key="5">
    <source>
        <dbReference type="Proteomes" id="UP000781932"/>
    </source>
</evidence>
<dbReference type="GO" id="GO:0048487">
    <property type="term" value="F:beta-tubulin binding"/>
    <property type="evidence" value="ECO:0007669"/>
    <property type="project" value="InterPro"/>
</dbReference>
<sequence length="129" mass="14105">MAPPSQLTVATLAVTRLLKEEISYEKELIQQKAKVATLEAEIKEGKPDEDGNREYMLKQLKLAAEETEKVFPALRTRVEDATVKLEEQIALAESGGATEEELATAKLALSKGKEEKTYTVDIPSAEASA</sequence>
<proteinExistence type="inferred from homology"/>
<accession>A0A9P6IAW2</accession>
<dbReference type="GO" id="GO:0005874">
    <property type="term" value="C:microtubule"/>
    <property type="evidence" value="ECO:0007669"/>
    <property type="project" value="UniProtKB-KW"/>
</dbReference>
<keyword evidence="3" id="KW-0206">Cytoskeleton</keyword>
<comment type="similarity">
    <text evidence="1 3">Belongs to the TBCA family.</text>
</comment>
<name>A0A9P6IAW2_9PEZI</name>
<gene>
    <name evidence="4" type="ORF">CkaCkLH20_02858</name>
</gene>
<dbReference type="RefSeq" id="XP_038749508.1">
    <property type="nucleotide sequence ID" value="XM_038885577.1"/>
</dbReference>
<comment type="caution">
    <text evidence="4">The sequence shown here is derived from an EMBL/GenBank/DDBJ whole genome shotgun (WGS) entry which is preliminary data.</text>
</comment>
<dbReference type="Pfam" id="PF02970">
    <property type="entry name" value="TBCA"/>
    <property type="match status" value="1"/>
</dbReference>
<organism evidence="4 5">
    <name type="scientific">Colletotrichum karsti</name>
    <dbReference type="NCBI Taxonomy" id="1095194"/>
    <lineage>
        <taxon>Eukaryota</taxon>
        <taxon>Fungi</taxon>
        <taxon>Dikarya</taxon>
        <taxon>Ascomycota</taxon>
        <taxon>Pezizomycotina</taxon>
        <taxon>Sordariomycetes</taxon>
        <taxon>Hypocreomycetidae</taxon>
        <taxon>Glomerellales</taxon>
        <taxon>Glomerellaceae</taxon>
        <taxon>Colletotrichum</taxon>
        <taxon>Colletotrichum boninense species complex</taxon>
    </lineage>
</organism>
<dbReference type="AlphaFoldDB" id="A0A9P6IAW2"/>
<keyword evidence="5" id="KW-1185">Reference proteome</keyword>
<keyword evidence="2 3" id="KW-0143">Chaperone</keyword>
<keyword evidence="3" id="KW-0963">Cytoplasm</keyword>
<dbReference type="InterPro" id="IPR004226">
    <property type="entry name" value="TBCA"/>
</dbReference>
<reference evidence="4" key="2">
    <citation type="submission" date="2020-11" db="EMBL/GenBank/DDBJ databases">
        <title>Whole genome sequencing of Colletotrichum sp.</title>
        <authorList>
            <person name="Li H."/>
        </authorList>
    </citation>
    <scope>NUCLEOTIDE SEQUENCE</scope>
    <source>
        <strain evidence="4">CkLH20</strain>
    </source>
</reference>
<dbReference type="Proteomes" id="UP000781932">
    <property type="component" value="Unassembled WGS sequence"/>
</dbReference>
<keyword evidence="3" id="KW-0493">Microtubule</keyword>
<dbReference type="EMBL" id="JAATWM020000006">
    <property type="protein sequence ID" value="KAF9880047.1"/>
    <property type="molecule type" value="Genomic_DNA"/>
</dbReference>
<dbReference type="OrthoDB" id="296187at2759"/>
<evidence type="ECO:0000256" key="1">
    <source>
        <dbReference type="ARBA" id="ARBA00006806"/>
    </source>
</evidence>
<dbReference type="PANTHER" id="PTHR21500:SF0">
    <property type="entry name" value="TUBULIN-SPECIFIC CHAPERONE A"/>
    <property type="match status" value="1"/>
</dbReference>
<dbReference type="PANTHER" id="PTHR21500">
    <property type="entry name" value="TUBULIN-SPECIFIC CHAPERONE A"/>
    <property type="match status" value="1"/>
</dbReference>
<dbReference type="GO" id="GO:0007023">
    <property type="term" value="P:post-chaperonin tubulin folding pathway"/>
    <property type="evidence" value="ECO:0007669"/>
    <property type="project" value="UniProtKB-UniRule"/>
</dbReference>
<evidence type="ECO:0000256" key="3">
    <source>
        <dbReference type="RuleBase" id="RU364030"/>
    </source>
</evidence>
<protein>
    <recommendedName>
        <fullName evidence="3">Tubulin-specific chaperone A</fullName>
    </recommendedName>
</protein>
<comment type="subunit">
    <text evidence="3">Supercomplex made of cofactors A to E. Cofactors A and D function by capturing and stabilizing tubulin in a quasi-native conformation. Cofactor E binds to the cofactor D-tubulin complex; interaction with cofactor C then causes the release of tubulin polypeptides that are committed to the native state.</text>
</comment>
<dbReference type="GO" id="GO:0007021">
    <property type="term" value="P:tubulin complex assembly"/>
    <property type="evidence" value="ECO:0007669"/>
    <property type="project" value="UniProtKB-UniRule"/>
</dbReference>
<evidence type="ECO:0000313" key="4">
    <source>
        <dbReference type="EMBL" id="KAF9880047.1"/>
    </source>
</evidence>
<dbReference type="GeneID" id="62158651"/>
<dbReference type="SUPFAM" id="SSF46988">
    <property type="entry name" value="Tubulin chaperone cofactor A"/>
    <property type="match status" value="1"/>
</dbReference>
<comment type="subcellular location">
    <subcellularLocation>
        <location evidence="3">Cytoplasm</location>
        <location evidence="3">Cytoskeleton</location>
    </subcellularLocation>
</comment>